<evidence type="ECO:0000313" key="9">
    <source>
        <dbReference type="EMBL" id="MBM6825688.1"/>
    </source>
</evidence>
<gene>
    <name evidence="9" type="ORF">H6A13_01020</name>
</gene>
<dbReference type="Proteomes" id="UP000713880">
    <property type="component" value="Unassembled WGS sequence"/>
</dbReference>
<sequence>MQAEYAGFWVRLAAYAIDSLIVFFGLLVVRLFLAGVLSVLSGTWLGGNILFHYTLKDILLYVFQVLYFILCTWLTGTTLGKRAMNLRVISACPEEPLGLLDVVYRETIGRFLCSLSVGIGYIMAGVDKEKRGLHDFLCDTRVIYAKKIKVIPVYPRYQAPLVRPAGPGAPGNPPQPPYGGQGNMAQQQPPYGGQENIAQQPPYGGQETMAPPQDGQKID</sequence>
<evidence type="ECO:0000256" key="3">
    <source>
        <dbReference type="ARBA" id="ARBA00022692"/>
    </source>
</evidence>
<comment type="subcellular location">
    <subcellularLocation>
        <location evidence="1">Cell membrane</location>
        <topology evidence="1">Multi-pass membrane protein</topology>
    </subcellularLocation>
</comment>
<keyword evidence="4 7" id="KW-1133">Transmembrane helix</keyword>
<proteinExistence type="predicted"/>
<dbReference type="PANTHER" id="PTHR36115:SF9">
    <property type="entry name" value="LMO1584 PROTEIN"/>
    <property type="match status" value="1"/>
</dbReference>
<keyword evidence="10" id="KW-1185">Reference proteome</keyword>
<evidence type="ECO:0000259" key="8">
    <source>
        <dbReference type="Pfam" id="PF06271"/>
    </source>
</evidence>
<comment type="caution">
    <text evidence="9">The sequence shown here is derived from an EMBL/GenBank/DDBJ whole genome shotgun (WGS) entry which is preliminary data.</text>
</comment>
<feature type="domain" description="RDD" evidence="8">
    <location>
        <begin position="5"/>
        <end position="138"/>
    </location>
</feature>
<dbReference type="InterPro" id="IPR010432">
    <property type="entry name" value="RDD"/>
</dbReference>
<evidence type="ECO:0000256" key="6">
    <source>
        <dbReference type="SAM" id="MobiDB-lite"/>
    </source>
</evidence>
<evidence type="ECO:0000256" key="7">
    <source>
        <dbReference type="SAM" id="Phobius"/>
    </source>
</evidence>
<evidence type="ECO:0000256" key="1">
    <source>
        <dbReference type="ARBA" id="ARBA00004651"/>
    </source>
</evidence>
<name>A0A938X0B7_9CLOT</name>
<keyword evidence="3 7" id="KW-0812">Transmembrane</keyword>
<dbReference type="AlphaFoldDB" id="A0A938X0B7"/>
<accession>A0A938X0B7</accession>
<evidence type="ECO:0000256" key="2">
    <source>
        <dbReference type="ARBA" id="ARBA00022475"/>
    </source>
</evidence>
<organism evidence="9 10">
    <name type="scientific">Mordavella massiliensis</name>
    <dbReference type="NCBI Taxonomy" id="1871024"/>
    <lineage>
        <taxon>Bacteria</taxon>
        <taxon>Bacillati</taxon>
        <taxon>Bacillota</taxon>
        <taxon>Clostridia</taxon>
        <taxon>Eubacteriales</taxon>
        <taxon>Clostridiaceae</taxon>
        <taxon>Mordavella</taxon>
    </lineage>
</organism>
<evidence type="ECO:0000256" key="4">
    <source>
        <dbReference type="ARBA" id="ARBA00022989"/>
    </source>
</evidence>
<dbReference type="PANTHER" id="PTHR36115">
    <property type="entry name" value="PROLINE-RICH ANTIGEN HOMOLOG-RELATED"/>
    <property type="match status" value="1"/>
</dbReference>
<feature type="region of interest" description="Disordered" evidence="6">
    <location>
        <begin position="164"/>
        <end position="219"/>
    </location>
</feature>
<dbReference type="InterPro" id="IPR051791">
    <property type="entry name" value="Pra-immunoreactive"/>
</dbReference>
<dbReference type="Pfam" id="PF06271">
    <property type="entry name" value="RDD"/>
    <property type="match status" value="1"/>
</dbReference>
<keyword evidence="5 7" id="KW-0472">Membrane</keyword>
<keyword evidence="2" id="KW-1003">Cell membrane</keyword>
<reference evidence="9" key="2">
    <citation type="journal article" date="2021" name="Sci. Rep.">
        <title>The distribution of antibiotic resistance genes in chicken gut microbiota commensals.</title>
        <authorList>
            <person name="Juricova H."/>
            <person name="Matiasovicova J."/>
            <person name="Kubasova T."/>
            <person name="Cejkova D."/>
            <person name="Rychlik I."/>
        </authorList>
    </citation>
    <scope>NUCLEOTIDE SEQUENCE</scope>
    <source>
        <strain evidence="9">An420c</strain>
    </source>
</reference>
<reference evidence="9" key="1">
    <citation type="submission" date="2020-08" db="EMBL/GenBank/DDBJ databases">
        <authorList>
            <person name="Cejkova D."/>
            <person name="Kubasova T."/>
            <person name="Jahodarova E."/>
            <person name="Rychlik I."/>
        </authorList>
    </citation>
    <scope>NUCLEOTIDE SEQUENCE</scope>
    <source>
        <strain evidence="9">An420c</strain>
    </source>
</reference>
<evidence type="ECO:0000256" key="5">
    <source>
        <dbReference type="ARBA" id="ARBA00023136"/>
    </source>
</evidence>
<feature type="transmembrane region" description="Helical" evidence="7">
    <location>
        <begin position="20"/>
        <end position="46"/>
    </location>
</feature>
<evidence type="ECO:0000313" key="10">
    <source>
        <dbReference type="Proteomes" id="UP000713880"/>
    </source>
</evidence>
<protein>
    <submittedName>
        <fullName evidence="9">RDD family protein</fullName>
    </submittedName>
</protein>
<dbReference type="EMBL" id="JACJLV010000002">
    <property type="protein sequence ID" value="MBM6825688.1"/>
    <property type="molecule type" value="Genomic_DNA"/>
</dbReference>
<dbReference type="GO" id="GO:0005886">
    <property type="term" value="C:plasma membrane"/>
    <property type="evidence" value="ECO:0007669"/>
    <property type="project" value="UniProtKB-SubCell"/>
</dbReference>
<feature type="transmembrane region" description="Helical" evidence="7">
    <location>
        <begin position="58"/>
        <end position="76"/>
    </location>
</feature>